<dbReference type="SUPFAM" id="SSF142921">
    <property type="entry name" value="WGR domain-like"/>
    <property type="match status" value="1"/>
</dbReference>
<dbReference type="Gene3D" id="2.20.140.10">
    <property type="entry name" value="WGR domain"/>
    <property type="match status" value="1"/>
</dbReference>
<dbReference type="CDD" id="cd07998">
    <property type="entry name" value="WGR_DNA_ligase"/>
    <property type="match status" value="1"/>
</dbReference>
<name>A0A928VNH6_9CYAN</name>
<dbReference type="InterPro" id="IPR016024">
    <property type="entry name" value="ARM-type_fold"/>
</dbReference>
<dbReference type="SUPFAM" id="SSF48371">
    <property type="entry name" value="ARM repeat"/>
    <property type="match status" value="1"/>
</dbReference>
<sequence length="1083" mass="121718">MQLIQRTTLLYQSGKSDKVYEADICQVEDDRYVVNFRYGRRGKALREGSQTDAPVPRAEAQKVFDKLIAAKTKKGYQDVTGQDLDSLDPAAAVEPAPAAHTAADPAITQALASQREAAILARLAQGDTNGDQPPWSLSRAIWRSGELRISAAAPLLIQLLGPDPLQNPPMRNYCLAWALGNCGDAAAINPLEDLYDRSTSPAHAHVKRIALAALLKLVSPAQAADWQARLIQTLPGVLQTVATEASAEEFAAVLATELQNPTLQQVQVLTTLYQINSPHMRSALFETLGSVPLRPPYFQVVRHIFKLAEYRQDAEMFGRLAYRFEQEDKGYTGNDWYISLPNGEYIHRYTNQEYNYKTGRWEHDENPDFKAAFIGPNAKIAFGEKTKNYLRRRVWKTLKRLGELADTAYVSLATEILLQYADQDAQDIRNRILYRWDNNWQQVEAGRAAWDKYAAYWAFNHILYTHSPRYAYKHPQNAWRCQNGYKPGDPAPTIREEAFPELWTAQPHSLLRLLLESRCGSVHEFAVRALKTCAEFCPTIELADLVKLLRQPYAETAEFAFGLAHDRYAPQNPNLDLVLAVANCAYAPARSQAYIWITAQRDRFLSDGPLVAALIVSPEAETRAFVRQLLSTATPLPEALSQVIVGQVIAILLVLQEAEIERMQNTIDSLLDYFAAPMRSLGIDIIVDLLRQPLEVLQVFGATLLRNHITPAAEFPPGLLDALIESPTDAVRVLGVEIFGTLPDTVLEQQPQQLMTLATHELPEMRDAIQPTLVRLLNTSSDFINQFLPHIQSVLQQPEPHAGVHDFLVKLIGQDVTRWMAAATSEQTWQLLQCESTAAQELAGHMLQSRRADWQQQLTIFQMGELTHHEIQTVRSAGCQMIQSGLSEIRQDSEKLLTTVMVLESPWDDVRQFGFQFFTEQLQPEDFTPSLIVSICDNNLPEIRKLGRDLLSRCFHSSDGPDYLLKFSQHPAPDMQLFATNYLERYAADAPDRLRELQPYFTIVLGQVNRNRVAKQRIFRFLAAEATKSETAAAIVAAILTRQSAAITIRDKSQAIEILLQIQQAYPTIETLVKVQPVAVRAS</sequence>
<evidence type="ECO:0000259" key="1">
    <source>
        <dbReference type="PROSITE" id="PS51977"/>
    </source>
</evidence>
<protein>
    <submittedName>
        <fullName evidence="2">WGR domain-containing protein</fullName>
    </submittedName>
</protein>
<gene>
    <name evidence="2" type="ORF">IQ266_09450</name>
</gene>
<evidence type="ECO:0000313" key="3">
    <source>
        <dbReference type="Proteomes" id="UP000625316"/>
    </source>
</evidence>
<organism evidence="2 3">
    <name type="scientific">Romeriopsis navalis LEGE 11480</name>
    <dbReference type="NCBI Taxonomy" id="2777977"/>
    <lineage>
        <taxon>Bacteria</taxon>
        <taxon>Bacillati</taxon>
        <taxon>Cyanobacteriota</taxon>
        <taxon>Cyanophyceae</taxon>
        <taxon>Leptolyngbyales</taxon>
        <taxon>Leptolyngbyaceae</taxon>
        <taxon>Romeriopsis</taxon>
        <taxon>Romeriopsis navalis</taxon>
    </lineage>
</organism>
<comment type="caution">
    <text evidence="2">The sequence shown here is derived from an EMBL/GenBank/DDBJ whole genome shotgun (WGS) entry which is preliminary data.</text>
</comment>
<dbReference type="EMBL" id="JADEXQ010000025">
    <property type="protein sequence ID" value="MBE9029951.1"/>
    <property type="molecule type" value="Genomic_DNA"/>
</dbReference>
<feature type="domain" description="WGR" evidence="1">
    <location>
        <begin position="1"/>
        <end position="91"/>
    </location>
</feature>
<dbReference type="Proteomes" id="UP000625316">
    <property type="component" value="Unassembled WGS sequence"/>
</dbReference>
<dbReference type="AlphaFoldDB" id="A0A928VNH6"/>
<dbReference type="InterPro" id="IPR008893">
    <property type="entry name" value="WGR_domain"/>
</dbReference>
<evidence type="ECO:0000313" key="2">
    <source>
        <dbReference type="EMBL" id="MBE9029951.1"/>
    </source>
</evidence>
<dbReference type="Pfam" id="PF05406">
    <property type="entry name" value="WGR"/>
    <property type="match status" value="1"/>
</dbReference>
<dbReference type="SMART" id="SM00773">
    <property type="entry name" value="WGR"/>
    <property type="match status" value="1"/>
</dbReference>
<proteinExistence type="predicted"/>
<reference evidence="2" key="1">
    <citation type="submission" date="2020-10" db="EMBL/GenBank/DDBJ databases">
        <authorList>
            <person name="Castelo-Branco R."/>
            <person name="Eusebio N."/>
            <person name="Adriana R."/>
            <person name="Vieira A."/>
            <person name="Brugerolle De Fraissinette N."/>
            <person name="Rezende De Castro R."/>
            <person name="Schneider M.P."/>
            <person name="Vasconcelos V."/>
            <person name="Leao P.N."/>
        </authorList>
    </citation>
    <scope>NUCLEOTIDE SEQUENCE</scope>
    <source>
        <strain evidence="2">LEGE 11480</strain>
    </source>
</reference>
<dbReference type="RefSeq" id="WP_264324777.1">
    <property type="nucleotide sequence ID" value="NZ_JADEXQ010000025.1"/>
</dbReference>
<dbReference type="PROSITE" id="PS51977">
    <property type="entry name" value="WGR"/>
    <property type="match status" value="1"/>
</dbReference>
<accession>A0A928VNH6</accession>
<keyword evidence="3" id="KW-1185">Reference proteome</keyword>
<dbReference type="InterPro" id="IPR036930">
    <property type="entry name" value="WGR_dom_sf"/>
</dbReference>